<accession>B0XG31</accession>
<reference evidence="2" key="2">
    <citation type="submission" date="2021-02" db="UniProtKB">
        <authorList>
            <consortium name="EnsemblMetazoa"/>
        </authorList>
    </citation>
    <scope>IDENTIFICATION</scope>
    <source>
        <strain evidence="2">JHB</strain>
    </source>
</reference>
<evidence type="ECO:0000313" key="1">
    <source>
        <dbReference type="EMBL" id="EDS27206.1"/>
    </source>
</evidence>
<reference evidence="1" key="1">
    <citation type="submission" date="2007-03" db="EMBL/GenBank/DDBJ databases">
        <title>Annotation of Culex pipiens quinquefasciatus.</title>
        <authorList>
            <consortium name="The Broad Institute Genome Sequencing Platform"/>
            <person name="Atkinson P.W."/>
            <person name="Hemingway J."/>
            <person name="Christensen B.M."/>
            <person name="Higgs S."/>
            <person name="Kodira C."/>
            <person name="Hannick L."/>
            <person name="Megy K."/>
            <person name="O'Leary S."/>
            <person name="Pearson M."/>
            <person name="Haas B.J."/>
            <person name="Mauceli E."/>
            <person name="Wortman J.R."/>
            <person name="Lee N.H."/>
            <person name="Guigo R."/>
            <person name="Stanke M."/>
            <person name="Alvarado L."/>
            <person name="Amedeo P."/>
            <person name="Antoine C.H."/>
            <person name="Arensburger P."/>
            <person name="Bidwell S.L."/>
            <person name="Crawford M."/>
            <person name="Camaro F."/>
            <person name="Devon K."/>
            <person name="Engels R."/>
            <person name="Hammond M."/>
            <person name="Howarth C."/>
            <person name="Koehrsen M."/>
            <person name="Lawson D."/>
            <person name="Montgomery P."/>
            <person name="Nene V."/>
            <person name="Nusbaum C."/>
            <person name="Puiu D."/>
            <person name="Romero-Severson J."/>
            <person name="Severson D.W."/>
            <person name="Shumway M."/>
            <person name="Sisk P."/>
            <person name="Stolte C."/>
            <person name="Zeng Q."/>
            <person name="Eisenstadt E."/>
            <person name="Fraser-Liggett C."/>
            <person name="Strausberg R."/>
            <person name="Galagan J."/>
            <person name="Birren B."/>
            <person name="Collins F.H."/>
        </authorList>
    </citation>
    <scope>NUCLEOTIDE SEQUENCE [LARGE SCALE GENOMIC DNA]</scope>
    <source>
        <strain evidence="1">JHB</strain>
    </source>
</reference>
<protein>
    <submittedName>
        <fullName evidence="1 2">Uncharacterized protein</fullName>
    </submittedName>
</protein>
<dbReference type="VEuPathDB" id="VectorBase:CPIJ018432"/>
<evidence type="ECO:0000313" key="2">
    <source>
        <dbReference type="EnsemblMetazoa" id="CPIJ018432-PA"/>
    </source>
</evidence>
<dbReference type="AlphaFoldDB" id="B0XG31"/>
<gene>
    <name evidence="2" type="primary">6052312</name>
    <name evidence="1" type="ORF">CpipJ_CPIJ018432</name>
</gene>
<dbReference type="Proteomes" id="UP000002320">
    <property type="component" value="Unassembled WGS sequence"/>
</dbReference>
<evidence type="ECO:0000313" key="3">
    <source>
        <dbReference type="Proteomes" id="UP000002320"/>
    </source>
</evidence>
<sequence>MRLWKAEEVCDVNKCVGMSVKNFLGHLTDIASWLRTITT</sequence>
<dbReference type="HOGENOM" id="CLU_3320525_0_0_1"/>
<dbReference type="InParanoid" id="B0XG31"/>
<dbReference type="EnsemblMetazoa" id="CPIJ018432-RA">
    <property type="protein sequence ID" value="CPIJ018432-PA"/>
    <property type="gene ID" value="CPIJ018432"/>
</dbReference>
<dbReference type="KEGG" id="cqu:CpipJ_CPIJ018432"/>
<proteinExistence type="predicted"/>
<keyword evidence="3" id="KW-1185">Reference proteome</keyword>
<dbReference type="EMBL" id="DS232984">
    <property type="protein sequence ID" value="EDS27206.1"/>
    <property type="molecule type" value="Genomic_DNA"/>
</dbReference>
<organism>
    <name type="scientific">Culex quinquefasciatus</name>
    <name type="common">Southern house mosquito</name>
    <name type="synonym">Culex pungens</name>
    <dbReference type="NCBI Taxonomy" id="7176"/>
    <lineage>
        <taxon>Eukaryota</taxon>
        <taxon>Metazoa</taxon>
        <taxon>Ecdysozoa</taxon>
        <taxon>Arthropoda</taxon>
        <taxon>Hexapoda</taxon>
        <taxon>Insecta</taxon>
        <taxon>Pterygota</taxon>
        <taxon>Neoptera</taxon>
        <taxon>Endopterygota</taxon>
        <taxon>Diptera</taxon>
        <taxon>Nematocera</taxon>
        <taxon>Culicoidea</taxon>
        <taxon>Culicidae</taxon>
        <taxon>Culicinae</taxon>
        <taxon>Culicini</taxon>
        <taxon>Culex</taxon>
        <taxon>Culex</taxon>
    </lineage>
</organism>
<name>B0XG31_CULQU</name>